<dbReference type="InterPro" id="IPR025855">
    <property type="entry name" value="Replic_Relax"/>
</dbReference>
<protein>
    <submittedName>
        <fullName evidence="2">Replication-relaxation family protein</fullName>
    </submittedName>
</protein>
<gene>
    <name evidence="2" type="ORF">LR394_18900</name>
</gene>
<dbReference type="RefSeq" id="WP_231443752.1">
    <property type="nucleotide sequence ID" value="NZ_JAJOMB010000010.1"/>
</dbReference>
<organism evidence="2 3">
    <name type="scientific">Kineosporia babensis</name>
    <dbReference type="NCBI Taxonomy" id="499548"/>
    <lineage>
        <taxon>Bacteria</taxon>
        <taxon>Bacillati</taxon>
        <taxon>Actinomycetota</taxon>
        <taxon>Actinomycetes</taxon>
        <taxon>Kineosporiales</taxon>
        <taxon>Kineosporiaceae</taxon>
        <taxon>Kineosporia</taxon>
    </lineage>
</organism>
<dbReference type="AlphaFoldDB" id="A0A9X1NGQ5"/>
<evidence type="ECO:0000313" key="3">
    <source>
        <dbReference type="Proteomes" id="UP001138997"/>
    </source>
</evidence>
<dbReference type="EMBL" id="JAJOMB010000010">
    <property type="protein sequence ID" value="MCD5312981.1"/>
    <property type="molecule type" value="Genomic_DNA"/>
</dbReference>
<name>A0A9X1NGQ5_9ACTN</name>
<accession>A0A9X1NGQ5</accession>
<proteinExistence type="predicted"/>
<dbReference type="Pfam" id="PF13814">
    <property type="entry name" value="Replic_Relax"/>
    <property type="match status" value="1"/>
</dbReference>
<keyword evidence="3" id="KW-1185">Reference proteome</keyword>
<evidence type="ECO:0000256" key="1">
    <source>
        <dbReference type="SAM" id="MobiDB-lite"/>
    </source>
</evidence>
<feature type="region of interest" description="Disordered" evidence="1">
    <location>
        <begin position="325"/>
        <end position="346"/>
    </location>
</feature>
<comment type="caution">
    <text evidence="2">The sequence shown here is derived from an EMBL/GenBank/DDBJ whole genome shotgun (WGS) entry which is preliminary data.</text>
</comment>
<sequence>MKGEDRSLLSVDPTAPLHGRRVWGADRARHVASVYLRHAHHLQPRDQVILDLLGEHQTLTTPQIAAILFRSVKRAKNRLYQLREDGWLENFGRLTSAGRLPMHWILGSLGERWVAAGQERPPLSPAALKRRMEALGATPNIVHDDGQRQVFVDLMRIARDRPAHLPGPHSNAGEDPTTIRRLARWWSPAHTASFFAGVIHPDGHGVWQEQAGLGEPIRQVGFFLEYDRGTETLGVLLAKLEAYAHLLRMGEQPTVLFWLESALRERHLHQRLAEAHLAAGLTVASTCTDVAQADPLGPAGRVWQIADQAPPEVARRWLRDLPALRASPGQTLPPPTAVDDPLRSLR</sequence>
<dbReference type="Proteomes" id="UP001138997">
    <property type="component" value="Unassembled WGS sequence"/>
</dbReference>
<reference evidence="2" key="1">
    <citation type="submission" date="2021-11" db="EMBL/GenBank/DDBJ databases">
        <title>Streptomyces corallinus and Kineosporia corallina sp. nov., two new coral-derived marine actinobacteria.</title>
        <authorList>
            <person name="Buangrab K."/>
            <person name="Sutthacheep M."/>
            <person name="Yeemin T."/>
            <person name="Harunari E."/>
            <person name="Igarashi Y."/>
            <person name="Sripreechasak P."/>
            <person name="Kanchanasin P."/>
            <person name="Tanasupawat S."/>
            <person name="Phongsopitanun W."/>
        </authorList>
    </citation>
    <scope>NUCLEOTIDE SEQUENCE</scope>
    <source>
        <strain evidence="2">JCM 31032</strain>
    </source>
</reference>
<evidence type="ECO:0000313" key="2">
    <source>
        <dbReference type="EMBL" id="MCD5312981.1"/>
    </source>
</evidence>